<dbReference type="Pfam" id="PF09773">
    <property type="entry name" value="Meckelin"/>
    <property type="match status" value="1"/>
</dbReference>
<organism evidence="3 4">
    <name type="scientific">Blyttiomyces helicus</name>
    <dbReference type="NCBI Taxonomy" id="388810"/>
    <lineage>
        <taxon>Eukaryota</taxon>
        <taxon>Fungi</taxon>
        <taxon>Fungi incertae sedis</taxon>
        <taxon>Chytridiomycota</taxon>
        <taxon>Chytridiomycota incertae sedis</taxon>
        <taxon>Chytridiomycetes</taxon>
        <taxon>Chytridiomycetes incertae sedis</taxon>
        <taxon>Blyttiomyces</taxon>
    </lineage>
</organism>
<keyword evidence="4" id="KW-1185">Reference proteome</keyword>
<accession>A0A4P9VVV5</accession>
<dbReference type="EMBL" id="ML001833">
    <property type="protein sequence ID" value="RKO82975.1"/>
    <property type="molecule type" value="Genomic_DNA"/>
</dbReference>
<keyword evidence="2" id="KW-0472">Membrane</keyword>
<feature type="non-terminal residue" evidence="3">
    <location>
        <position position="360"/>
    </location>
</feature>
<dbReference type="GO" id="GO:0060271">
    <property type="term" value="P:cilium assembly"/>
    <property type="evidence" value="ECO:0007669"/>
    <property type="project" value="InterPro"/>
</dbReference>
<evidence type="ECO:0000256" key="1">
    <source>
        <dbReference type="SAM" id="MobiDB-lite"/>
    </source>
</evidence>
<sequence>QDHERHAGGLPGSSSAPDLADTPPTLPPIQTPARTGYITRAAGEDEWNIQGCEQLGNLCVLQLYDETTVVCQAYERIAETRSSTSESNYDAPQGMPWLYYGLLNHQDASAIAGTVPQLTLDLSSSGAGVSSLPFVLATYALNGTFLGLQNVSAQLQFCPPTPQSSGWLLPGYSYAEQCTVQLFGLASDSLDTVFYDLFLTDDTNTLIPVPVRILNFLSAGVQVNAGGSGTATTGNRLFRRFFLADNAAGTQDGIISALRVATTVTVWITKADSDGSIYIPMVDIEYSERDATLVSDTDASTFSAPAFSFTVHYTMSMSSFYNTMQIVFSLLCIFAGMVAFHRARIWSDRNYAPAEQWDMH</sequence>
<feature type="transmembrane region" description="Helical" evidence="2">
    <location>
        <begin position="320"/>
        <end position="340"/>
    </location>
</feature>
<dbReference type="PANTHER" id="PTHR21274:SF0">
    <property type="entry name" value="MECKELIN"/>
    <property type="match status" value="1"/>
</dbReference>
<feature type="non-terminal residue" evidence="3">
    <location>
        <position position="1"/>
    </location>
</feature>
<protein>
    <submittedName>
        <fullName evidence="3">Meckelin</fullName>
    </submittedName>
</protein>
<evidence type="ECO:0000313" key="3">
    <source>
        <dbReference type="EMBL" id="RKO82975.1"/>
    </source>
</evidence>
<proteinExistence type="predicted"/>
<dbReference type="OrthoDB" id="419138at2759"/>
<dbReference type="AlphaFoldDB" id="A0A4P9VVV5"/>
<keyword evidence="2" id="KW-0812">Transmembrane</keyword>
<reference evidence="4" key="1">
    <citation type="journal article" date="2018" name="Nat. Microbiol.">
        <title>Leveraging single-cell genomics to expand the fungal tree of life.</title>
        <authorList>
            <person name="Ahrendt S.R."/>
            <person name="Quandt C.A."/>
            <person name="Ciobanu D."/>
            <person name="Clum A."/>
            <person name="Salamov A."/>
            <person name="Andreopoulos B."/>
            <person name="Cheng J.F."/>
            <person name="Woyke T."/>
            <person name="Pelin A."/>
            <person name="Henrissat B."/>
            <person name="Reynolds N.K."/>
            <person name="Benny G.L."/>
            <person name="Smith M.E."/>
            <person name="James T.Y."/>
            <person name="Grigoriev I.V."/>
        </authorList>
    </citation>
    <scope>NUCLEOTIDE SEQUENCE [LARGE SCALE GENOMIC DNA]</scope>
</reference>
<gene>
    <name evidence="3" type="ORF">BDK51DRAFT_35013</name>
</gene>
<dbReference type="Proteomes" id="UP000269721">
    <property type="component" value="Unassembled WGS sequence"/>
</dbReference>
<name>A0A4P9VVV5_9FUNG</name>
<evidence type="ECO:0000313" key="4">
    <source>
        <dbReference type="Proteomes" id="UP000269721"/>
    </source>
</evidence>
<dbReference type="InterPro" id="IPR019170">
    <property type="entry name" value="Meckelin"/>
</dbReference>
<dbReference type="GO" id="GO:0036038">
    <property type="term" value="C:MKS complex"/>
    <property type="evidence" value="ECO:0007669"/>
    <property type="project" value="InterPro"/>
</dbReference>
<feature type="region of interest" description="Disordered" evidence="1">
    <location>
        <begin position="1"/>
        <end position="33"/>
    </location>
</feature>
<keyword evidence="2" id="KW-1133">Transmembrane helix</keyword>
<dbReference type="PANTHER" id="PTHR21274">
    <property type="entry name" value="MECKELIN"/>
    <property type="match status" value="1"/>
</dbReference>
<evidence type="ECO:0000256" key="2">
    <source>
        <dbReference type="SAM" id="Phobius"/>
    </source>
</evidence>